<evidence type="ECO:0000256" key="5">
    <source>
        <dbReference type="ARBA" id="ARBA00022670"/>
    </source>
</evidence>
<keyword evidence="7" id="KW-0378">Hydrolase</keyword>
<evidence type="ECO:0000256" key="6">
    <source>
        <dbReference type="ARBA" id="ARBA00022723"/>
    </source>
</evidence>
<evidence type="ECO:0000256" key="3">
    <source>
        <dbReference type="ARBA" id="ARBA00007575"/>
    </source>
</evidence>
<proteinExistence type="inferred from homology"/>
<keyword evidence="12" id="KW-1185">Reference proteome</keyword>
<feature type="domain" description="Peptidase M16C associated" evidence="11">
    <location>
        <begin position="524"/>
        <end position="771"/>
    </location>
</feature>
<evidence type="ECO:0000256" key="2">
    <source>
        <dbReference type="ARBA" id="ARBA00004173"/>
    </source>
</evidence>
<dbReference type="Gene3D" id="3.30.830.10">
    <property type="entry name" value="Metalloenzyme, LuxS/M16 peptidase-like"/>
    <property type="match status" value="4"/>
</dbReference>
<dbReference type="GO" id="GO:0046872">
    <property type="term" value="F:metal ion binding"/>
    <property type="evidence" value="ECO:0007669"/>
    <property type="project" value="UniProtKB-KW"/>
</dbReference>
<accession>A0A6P8WI89</accession>
<evidence type="ECO:0000256" key="8">
    <source>
        <dbReference type="ARBA" id="ARBA00022833"/>
    </source>
</evidence>
<dbReference type="InterPro" id="IPR055130">
    <property type="entry name" value="PreP_C"/>
</dbReference>
<dbReference type="Pfam" id="PF05193">
    <property type="entry name" value="Peptidase_M16_C"/>
    <property type="match status" value="1"/>
</dbReference>
<dbReference type="InterPro" id="IPR013578">
    <property type="entry name" value="Peptidase_M16C_assoc"/>
</dbReference>
<dbReference type="InterPro" id="IPR011249">
    <property type="entry name" value="Metalloenz_LuxS/M16"/>
</dbReference>
<dbReference type="GO" id="GO:0016485">
    <property type="term" value="P:protein processing"/>
    <property type="evidence" value="ECO:0007669"/>
    <property type="project" value="TreeGrafter"/>
</dbReference>
<evidence type="ECO:0000313" key="12">
    <source>
        <dbReference type="Proteomes" id="UP000515160"/>
    </source>
</evidence>
<reference evidence="13" key="1">
    <citation type="submission" date="2025-08" db="UniProtKB">
        <authorList>
            <consortium name="RefSeq"/>
        </authorList>
    </citation>
    <scope>IDENTIFICATION</scope>
    <source>
        <strain evidence="13">15112-1751.03</strain>
        <tissue evidence="13">Whole Adult</tissue>
    </source>
</reference>
<dbReference type="FunFam" id="3.30.830.10:FF:000009">
    <property type="entry name" value="Presequence protease, mitochondrial"/>
    <property type="match status" value="1"/>
</dbReference>
<dbReference type="RefSeq" id="XP_034102814.1">
    <property type="nucleotide sequence ID" value="XM_034246923.2"/>
</dbReference>
<dbReference type="Pfam" id="PF22516">
    <property type="entry name" value="PreP_C"/>
    <property type="match status" value="1"/>
</dbReference>
<keyword evidence="5" id="KW-0645">Protease</keyword>
<dbReference type="Pfam" id="PF08367">
    <property type="entry name" value="M16C_assoc"/>
    <property type="match status" value="1"/>
</dbReference>
<comment type="cofactor">
    <cofactor evidence="1">
        <name>Zn(2+)</name>
        <dbReference type="ChEBI" id="CHEBI:29105"/>
    </cofactor>
</comment>
<keyword evidence="6" id="KW-0479">Metal-binding</keyword>
<evidence type="ECO:0000313" key="13">
    <source>
        <dbReference type="RefSeq" id="XP_034102814.1"/>
    </source>
</evidence>
<evidence type="ECO:0000256" key="1">
    <source>
        <dbReference type="ARBA" id="ARBA00001947"/>
    </source>
</evidence>
<evidence type="ECO:0000256" key="9">
    <source>
        <dbReference type="ARBA" id="ARBA00023049"/>
    </source>
</evidence>
<protein>
    <recommendedName>
        <fullName evidence="4">Presequence protease, mitochondrial</fullName>
    </recommendedName>
</protein>
<keyword evidence="9" id="KW-0482">Metalloprotease</keyword>
<dbReference type="PANTHER" id="PTHR43016:SF13">
    <property type="entry name" value="PRESEQUENCE PROTEASE, MITOCHONDRIAL"/>
    <property type="match status" value="1"/>
</dbReference>
<organism evidence="12 13">
    <name type="scientific">Drosophila albomicans</name>
    <name type="common">Fruit fly</name>
    <dbReference type="NCBI Taxonomy" id="7291"/>
    <lineage>
        <taxon>Eukaryota</taxon>
        <taxon>Metazoa</taxon>
        <taxon>Ecdysozoa</taxon>
        <taxon>Arthropoda</taxon>
        <taxon>Hexapoda</taxon>
        <taxon>Insecta</taxon>
        <taxon>Pterygota</taxon>
        <taxon>Neoptera</taxon>
        <taxon>Endopterygota</taxon>
        <taxon>Diptera</taxon>
        <taxon>Brachycera</taxon>
        <taxon>Muscomorpha</taxon>
        <taxon>Ephydroidea</taxon>
        <taxon>Drosophilidae</taxon>
        <taxon>Drosophila</taxon>
    </lineage>
</organism>
<gene>
    <name evidence="13" type="primary">LOC117567118</name>
</gene>
<comment type="subcellular location">
    <subcellularLocation>
        <location evidence="2">Mitochondrion</location>
    </subcellularLocation>
</comment>
<dbReference type="PANTHER" id="PTHR43016">
    <property type="entry name" value="PRESEQUENCE PROTEASE"/>
    <property type="match status" value="1"/>
</dbReference>
<dbReference type="Proteomes" id="UP000515160">
    <property type="component" value="Chromosome 3"/>
</dbReference>
<evidence type="ECO:0000259" key="11">
    <source>
        <dbReference type="SMART" id="SM01264"/>
    </source>
</evidence>
<evidence type="ECO:0000256" key="4">
    <source>
        <dbReference type="ARBA" id="ARBA00020167"/>
    </source>
</evidence>
<dbReference type="GO" id="GO:0005759">
    <property type="term" value="C:mitochondrial matrix"/>
    <property type="evidence" value="ECO:0007669"/>
    <property type="project" value="TreeGrafter"/>
</dbReference>
<dbReference type="GO" id="GO:0004222">
    <property type="term" value="F:metalloendopeptidase activity"/>
    <property type="evidence" value="ECO:0007669"/>
    <property type="project" value="TreeGrafter"/>
</dbReference>
<name>A0A6P8WI89_DROAB</name>
<evidence type="ECO:0000256" key="7">
    <source>
        <dbReference type="ARBA" id="ARBA00022801"/>
    </source>
</evidence>
<evidence type="ECO:0000256" key="10">
    <source>
        <dbReference type="ARBA" id="ARBA00023128"/>
    </source>
</evidence>
<dbReference type="SMART" id="SM01264">
    <property type="entry name" value="M16C_associated"/>
    <property type="match status" value="1"/>
</dbReference>
<dbReference type="InterPro" id="IPR007863">
    <property type="entry name" value="Peptidase_M16_C"/>
</dbReference>
<comment type="similarity">
    <text evidence="3">Belongs to the peptidase M16 family. PreP subfamily.</text>
</comment>
<dbReference type="GeneID" id="117567118"/>
<dbReference type="AlphaFoldDB" id="A0A6P8WI89"/>
<dbReference type="FunFam" id="3.30.830.10:FF:000011">
    <property type="entry name" value="Presequence protease, mitochondrial"/>
    <property type="match status" value="1"/>
</dbReference>
<dbReference type="SUPFAM" id="SSF63411">
    <property type="entry name" value="LuxS/MPP-like metallohydrolase"/>
    <property type="match status" value="4"/>
</dbReference>
<dbReference type="OrthoDB" id="10250783at2759"/>
<keyword evidence="10" id="KW-0496">Mitochondrion</keyword>
<keyword evidence="8" id="KW-0862">Zinc</keyword>
<sequence length="1031" mass="119135">MLRRLNYIKSVQQPMARVLHIKSPLQNSTPVEHIVSSAKVKTDIGIDRDIPYIIYGQNYRYKEGHVYQGFRCERVESIPDYGLMSCTLRHLGTGTEFWYLDRNHIENSFSIHFRTTPFNSTGLPHILEHLTLAGSKKYPVRDPFFKMRNRSVATFMNAMTGPDYTIYPVSSMNEVDFRNLQMIYMDAVFRPNLLYLDFLQEGWRLEHKDVHDRNSDIVFKGVVYNEMMGAYADNNILLKQKMLNNILPSHAYGHMGAGNALEMPKLTHEDLVNYHRQYYHPSNARIFCYGSFDLEKTLEFVDKEYLSHYDRMDSSFSCIPSEKRWSEPRRVCIQGRPDTMGPSIDRQNQIAIGLLLCDITDIQENFELKILAELLIRGPNSPFYKSMVEPNFSGGYIRWTGHVPNRKDTYFTVGLQHVSEDDLELFEELFDNTLHKASIEGFDSQHIESVLCNYELTLKQQSECRHLLYKSIVLWNHDGDVVSNLRISELFSKLRNKLKDNPNYFKQKIEKYYINNPHKLIITMRPNECQEIERQLSESKLLLKKLKETSDEEFEQIYENGLKLEAFQKAPQDIEVLPCLSINDVQKPFPRPKMNELTLRSVPTLISHEPLAGITYLNCMFNTTGLSLNDSMLLPLFCSVVSEMGTSNHDYRQFDNLVRSKMARIVFTPKVVESVTDGKSYHLGLLMKTYAVDKNVDLMFRLCEELLLNFRLDDTDRLKMLIKNYISKFSLNVRSNGHLYAMMGSSALVTNAGRLKSLLTGVDHVDYMKKYVKENSIEAIRDSLKSIGSKVFSRNNLRVAINTSEKTVSSILGNYERFLTHLPTQHQMINTKEIFLQEPSFRHYNLDMPLNFCSKTIFAVPYVHEDHAALRVLAKILTAKYLLPVVREQNGAYGAGAKIGFDGLFNFFSYRDPHSAKTIEVFDKTYEWLQTGNCKIDQQAVFEAKLAVLQLVDWPIAPGEINSDSFVLGATYDIYFNYRARVLAVTVNEVLNVIEKYFKNESKHFGKCVIGRKSVEIEVDDESDETSEMSN</sequence>